<dbReference type="AlphaFoldDB" id="A0A8D9A0R4"/>
<organism evidence="1">
    <name type="scientific">Cacopsylla melanoneura</name>
    <dbReference type="NCBI Taxonomy" id="428564"/>
    <lineage>
        <taxon>Eukaryota</taxon>
        <taxon>Metazoa</taxon>
        <taxon>Ecdysozoa</taxon>
        <taxon>Arthropoda</taxon>
        <taxon>Hexapoda</taxon>
        <taxon>Insecta</taxon>
        <taxon>Pterygota</taxon>
        <taxon>Neoptera</taxon>
        <taxon>Paraneoptera</taxon>
        <taxon>Hemiptera</taxon>
        <taxon>Sternorrhyncha</taxon>
        <taxon>Psylloidea</taxon>
        <taxon>Psyllidae</taxon>
        <taxon>Psyllinae</taxon>
        <taxon>Cacopsylla</taxon>
    </lineage>
</organism>
<name>A0A8D9A0R4_9HEMI</name>
<sequence>MTTVAVIIMAAICREVVRQTTLQHSISQALCPGLLRSTSWHITSLPLAKAPRPILLPKITRSGLNPNYFSTHRLLSPMVRTQLKTRRISCPIPYHTVPSTKWTISSSSRGVTMATTINIRTLISC</sequence>
<accession>A0A8D9A0R4</accession>
<dbReference type="EMBL" id="HBUF01545640">
    <property type="protein sequence ID" value="CAG6756819.1"/>
    <property type="molecule type" value="Transcribed_RNA"/>
</dbReference>
<evidence type="ECO:0000313" key="1">
    <source>
        <dbReference type="EMBL" id="CAG6756819.1"/>
    </source>
</evidence>
<protein>
    <submittedName>
        <fullName evidence="1">Uncharacterized protein</fullName>
    </submittedName>
</protein>
<proteinExistence type="predicted"/>
<reference evidence="1" key="1">
    <citation type="submission" date="2021-05" db="EMBL/GenBank/DDBJ databases">
        <authorList>
            <person name="Alioto T."/>
            <person name="Alioto T."/>
            <person name="Gomez Garrido J."/>
        </authorList>
    </citation>
    <scope>NUCLEOTIDE SEQUENCE</scope>
</reference>